<accession>C4XR48</accession>
<evidence type="ECO:0008006" key="4">
    <source>
        <dbReference type="Google" id="ProtNLM"/>
    </source>
</evidence>
<evidence type="ECO:0000256" key="1">
    <source>
        <dbReference type="SAM" id="SignalP"/>
    </source>
</evidence>
<dbReference type="STRING" id="573370.DMR_19020"/>
<keyword evidence="1" id="KW-0732">Signal</keyword>
<dbReference type="AlphaFoldDB" id="C4XR48"/>
<organism evidence="2 3">
    <name type="scientific">Solidesulfovibrio magneticus (strain ATCC 700980 / DSM 13731 / RS-1)</name>
    <name type="common">Desulfovibrio magneticus</name>
    <dbReference type="NCBI Taxonomy" id="573370"/>
    <lineage>
        <taxon>Bacteria</taxon>
        <taxon>Pseudomonadati</taxon>
        <taxon>Thermodesulfobacteriota</taxon>
        <taxon>Desulfovibrionia</taxon>
        <taxon>Desulfovibrionales</taxon>
        <taxon>Desulfovibrionaceae</taxon>
        <taxon>Solidesulfovibrio</taxon>
    </lineage>
</organism>
<sequence>MGQPGLRRKAKEEGAMLLCTRLLAIAAFVCCLTGQAQAYGLFTCVDAAGREVCVIDTGQAADFSPSQWCNQSCPACQGRCDAARYYPSQSGHWQKGWQVAPGISGNNIMTPGADPQEDAQRILNEGLVAPAPPEILPPSGYSGS</sequence>
<feature type="chain" id="PRO_5002944345" description="DUF4124 domain-containing protein" evidence="1">
    <location>
        <begin position="39"/>
        <end position="144"/>
    </location>
</feature>
<dbReference type="EMBL" id="AP010904">
    <property type="protein sequence ID" value="BAH75393.1"/>
    <property type="molecule type" value="Genomic_DNA"/>
</dbReference>
<dbReference type="Proteomes" id="UP000009071">
    <property type="component" value="Chromosome"/>
</dbReference>
<evidence type="ECO:0000313" key="2">
    <source>
        <dbReference type="EMBL" id="BAH75393.1"/>
    </source>
</evidence>
<dbReference type="KEGG" id="dma:DMR_19020"/>
<reference evidence="2 3" key="1">
    <citation type="journal article" date="2009" name="Genome Res.">
        <title>Whole genome sequence of Desulfovibrio magneticus strain RS-1 revealed common gene clusters in magnetotactic bacteria.</title>
        <authorList>
            <person name="Nakazawa H."/>
            <person name="Arakaki A."/>
            <person name="Narita-Yamada S."/>
            <person name="Yashiro I."/>
            <person name="Jinno K."/>
            <person name="Aoki N."/>
            <person name="Tsuruyama A."/>
            <person name="Okamura Y."/>
            <person name="Tanikawa S."/>
            <person name="Fujita N."/>
            <person name="Takeyama H."/>
            <person name="Matsunaga T."/>
        </authorList>
    </citation>
    <scope>NUCLEOTIDE SEQUENCE [LARGE SCALE GENOMIC DNA]</scope>
    <source>
        <strain evidence="3">ATCC 700980 / DSM 13731 / RS-1</strain>
    </source>
</reference>
<proteinExistence type="predicted"/>
<evidence type="ECO:0000313" key="3">
    <source>
        <dbReference type="Proteomes" id="UP000009071"/>
    </source>
</evidence>
<name>C4XR48_SOLM1</name>
<dbReference type="eggNOG" id="ENOG5031H5K">
    <property type="taxonomic scope" value="Bacteria"/>
</dbReference>
<protein>
    <recommendedName>
        <fullName evidence="4">DUF4124 domain-containing protein</fullName>
    </recommendedName>
</protein>
<feature type="signal peptide" evidence="1">
    <location>
        <begin position="1"/>
        <end position="38"/>
    </location>
</feature>
<dbReference type="HOGENOM" id="CLU_1793381_0_0_7"/>
<keyword evidence="3" id="KW-1185">Reference proteome</keyword>
<gene>
    <name evidence="2" type="ordered locus">DMR_19020</name>
</gene>